<protein>
    <submittedName>
        <fullName evidence="1">Uncharacterized protein</fullName>
    </submittedName>
</protein>
<dbReference type="EMBL" id="CCFA01000423">
    <property type="protein sequence ID" value="CDR98853.1"/>
    <property type="molecule type" value="Genomic_DNA"/>
</dbReference>
<dbReference type="AlphaFoldDB" id="A0A0F7RU92"/>
<dbReference type="Proteomes" id="UP000242770">
    <property type="component" value="Unassembled WGS sequence"/>
</dbReference>
<name>A0A0F7RU92_9BASI</name>
<accession>A0A0F7RU92</accession>
<gene>
    <name evidence="1" type="primary">SSCI08300.1</name>
</gene>
<organism evidence="1 2">
    <name type="scientific">Sporisorium scitamineum</name>
    <dbReference type="NCBI Taxonomy" id="49012"/>
    <lineage>
        <taxon>Eukaryota</taxon>
        <taxon>Fungi</taxon>
        <taxon>Dikarya</taxon>
        <taxon>Basidiomycota</taxon>
        <taxon>Ustilaginomycotina</taxon>
        <taxon>Ustilaginomycetes</taxon>
        <taxon>Ustilaginales</taxon>
        <taxon>Ustilaginaceae</taxon>
        <taxon>Sporisorium</taxon>
    </lineage>
</organism>
<evidence type="ECO:0000313" key="2">
    <source>
        <dbReference type="Proteomes" id="UP000242770"/>
    </source>
</evidence>
<keyword evidence="2" id="KW-1185">Reference proteome</keyword>
<sequence length="33" mass="3916">MRSGHEMQVTPKAELDRLLAFFAQLQRNWARQS</sequence>
<evidence type="ECO:0000313" key="1">
    <source>
        <dbReference type="EMBL" id="CDR98853.1"/>
    </source>
</evidence>
<reference evidence="2" key="1">
    <citation type="submission" date="2014-06" db="EMBL/GenBank/DDBJ databases">
        <authorList>
            <person name="Berkman P.J."/>
        </authorList>
    </citation>
    <scope>NUCLEOTIDE SEQUENCE [LARGE SCALE GENOMIC DNA]</scope>
</reference>
<proteinExistence type="predicted"/>